<dbReference type="GO" id="GO:0032543">
    <property type="term" value="P:mitochondrial translation"/>
    <property type="evidence" value="ECO:0007669"/>
    <property type="project" value="TreeGrafter"/>
</dbReference>
<protein>
    <recommendedName>
        <fullName evidence="4">Small ribosomal subunit protein bS18m</fullName>
    </recommendedName>
</protein>
<proteinExistence type="inferred from homology"/>
<dbReference type="GO" id="GO:0003735">
    <property type="term" value="F:structural constituent of ribosome"/>
    <property type="evidence" value="ECO:0007669"/>
    <property type="project" value="InterPro"/>
</dbReference>
<keyword evidence="7" id="KW-1185">Reference proteome</keyword>
<dbReference type="Proteomes" id="UP000789508">
    <property type="component" value="Unassembled WGS sequence"/>
</dbReference>
<evidence type="ECO:0000313" key="7">
    <source>
        <dbReference type="Proteomes" id="UP000789508"/>
    </source>
</evidence>
<dbReference type="NCBIfam" id="TIGR00165">
    <property type="entry name" value="S18"/>
    <property type="match status" value="1"/>
</dbReference>
<dbReference type="OrthoDB" id="21463at2759"/>
<dbReference type="AlphaFoldDB" id="A0A9N9ERN8"/>
<evidence type="ECO:0000256" key="5">
    <source>
        <dbReference type="RuleBase" id="RU003910"/>
    </source>
</evidence>
<dbReference type="GO" id="GO:0005763">
    <property type="term" value="C:mitochondrial small ribosomal subunit"/>
    <property type="evidence" value="ECO:0007669"/>
    <property type="project" value="TreeGrafter"/>
</dbReference>
<accession>A0A9N9ERN8</accession>
<evidence type="ECO:0000256" key="2">
    <source>
        <dbReference type="ARBA" id="ARBA00022980"/>
    </source>
</evidence>
<dbReference type="PRINTS" id="PR00974">
    <property type="entry name" value="RIBOSOMALS18"/>
</dbReference>
<evidence type="ECO:0000256" key="1">
    <source>
        <dbReference type="ARBA" id="ARBA00005589"/>
    </source>
</evidence>
<dbReference type="InterPro" id="IPR036870">
    <property type="entry name" value="Ribosomal_bS18_sf"/>
</dbReference>
<dbReference type="Pfam" id="PF01084">
    <property type="entry name" value="Ribosomal_S18"/>
    <property type="match status" value="1"/>
</dbReference>
<dbReference type="PANTHER" id="PTHR13479">
    <property type="entry name" value="30S RIBOSOMAL PROTEIN S18"/>
    <property type="match status" value="1"/>
</dbReference>
<sequence>MRTRLFTTTIITRTRKFTTPCRLQRHISSLANESEEVAGEDNSAKPLELATHEKIISILRASSAMNRITGQSGRMAGLPENRSRYVKAFQPGQIYKPSDLSEDTNVQRRRYLEKPRPTVDVFNVLRINPLKEYKNFNLLSSFVSEMGKILPRSQTGITAKNQRRLAKAIKRARSFGLMPSTHRMPIEEISLYEKTNRKTPEREGKKLFDIRG</sequence>
<dbReference type="GO" id="GO:0070181">
    <property type="term" value="F:small ribosomal subunit rRNA binding"/>
    <property type="evidence" value="ECO:0007669"/>
    <property type="project" value="TreeGrafter"/>
</dbReference>
<dbReference type="HAMAP" id="MF_00270">
    <property type="entry name" value="Ribosomal_bS18"/>
    <property type="match status" value="1"/>
</dbReference>
<keyword evidence="3 5" id="KW-0687">Ribonucleoprotein</keyword>
<dbReference type="SUPFAM" id="SSF46911">
    <property type="entry name" value="Ribosomal protein S18"/>
    <property type="match status" value="1"/>
</dbReference>
<evidence type="ECO:0000313" key="6">
    <source>
        <dbReference type="EMBL" id="CAG8687040.1"/>
    </source>
</evidence>
<dbReference type="Gene3D" id="4.10.640.10">
    <property type="entry name" value="Ribosomal protein S18"/>
    <property type="match status" value="1"/>
</dbReference>
<dbReference type="InterPro" id="IPR001648">
    <property type="entry name" value="Ribosomal_bS18"/>
</dbReference>
<keyword evidence="2 5" id="KW-0689">Ribosomal protein</keyword>
<evidence type="ECO:0000256" key="4">
    <source>
        <dbReference type="ARBA" id="ARBA00035264"/>
    </source>
</evidence>
<dbReference type="PANTHER" id="PTHR13479:SF40">
    <property type="entry name" value="SMALL RIBOSOMAL SUBUNIT PROTEIN BS18M"/>
    <property type="match status" value="1"/>
</dbReference>
<comment type="caution">
    <text evidence="6">The sequence shown here is derived from an EMBL/GenBank/DDBJ whole genome shotgun (WGS) entry which is preliminary data.</text>
</comment>
<gene>
    <name evidence="6" type="ORF">ALEPTO_LOCUS11073</name>
</gene>
<name>A0A9N9ERN8_9GLOM</name>
<dbReference type="EMBL" id="CAJVPS010015611">
    <property type="protein sequence ID" value="CAG8687040.1"/>
    <property type="molecule type" value="Genomic_DNA"/>
</dbReference>
<evidence type="ECO:0000256" key="3">
    <source>
        <dbReference type="ARBA" id="ARBA00023274"/>
    </source>
</evidence>
<organism evidence="6 7">
    <name type="scientific">Ambispora leptoticha</name>
    <dbReference type="NCBI Taxonomy" id="144679"/>
    <lineage>
        <taxon>Eukaryota</taxon>
        <taxon>Fungi</taxon>
        <taxon>Fungi incertae sedis</taxon>
        <taxon>Mucoromycota</taxon>
        <taxon>Glomeromycotina</taxon>
        <taxon>Glomeromycetes</taxon>
        <taxon>Archaeosporales</taxon>
        <taxon>Ambisporaceae</taxon>
        <taxon>Ambispora</taxon>
    </lineage>
</organism>
<comment type="similarity">
    <text evidence="1 5">Belongs to the bacterial ribosomal protein bS18 family.</text>
</comment>
<reference evidence="6" key="1">
    <citation type="submission" date="2021-06" db="EMBL/GenBank/DDBJ databases">
        <authorList>
            <person name="Kallberg Y."/>
            <person name="Tangrot J."/>
            <person name="Rosling A."/>
        </authorList>
    </citation>
    <scope>NUCLEOTIDE SEQUENCE</scope>
    <source>
        <strain evidence="6">FL130A</strain>
    </source>
</reference>